<sequence>MKKIKSVTAEDNNIEILARIEKVVVSTGSNGSGYMIIHLTDKTGRLEARKWTISEQDKEIIKANKFLYTANATASEYRNVLQLKINDYKIIDKDELSNYGLTFDDFFISAPVNIEKEYFNLLEILNNLENNTYKQITLDLIEKYKNDFLIYPAAMNIHHNVRGGLFWHSYTLVKNALAIKDNYKYANIDWELVICGSILHDIGKIIEIIDESGVDYSLEGKLLGHISIGNAEIAKIAEQLNLYKLEDGSINKDVTLLQHMILASHGKNEYGSPTEPVIIEAIILSTFDSLDARIYRVNDDLNKVENNEWTPRIMSEEGKMFLNHFSKNKK</sequence>
<evidence type="ECO:0000256" key="1">
    <source>
        <dbReference type="ARBA" id="ARBA00022801"/>
    </source>
</evidence>
<reference evidence="3 4" key="1">
    <citation type="submission" date="2017-11" db="EMBL/GenBank/DDBJ databases">
        <title>Genome sequence of Entomoplasma somnilux PYAN-1 (ATCC 49194).</title>
        <authorList>
            <person name="Lo W.-S."/>
            <person name="Gasparich G.E."/>
            <person name="Kuo C.-H."/>
        </authorList>
    </citation>
    <scope>NUCLEOTIDE SEQUENCE [LARGE SCALE GENOMIC DNA]</scope>
    <source>
        <strain evidence="3 4">PYAN-1</strain>
    </source>
</reference>
<protein>
    <submittedName>
        <fullName evidence="3">3'-5' exoribonuclease</fullName>
    </submittedName>
</protein>
<keyword evidence="1" id="KW-0378">Hydrolase</keyword>
<dbReference type="CDD" id="cd00077">
    <property type="entry name" value="HDc"/>
    <property type="match status" value="1"/>
</dbReference>
<dbReference type="EMBL" id="CP024965">
    <property type="protein sequence ID" value="ATZ18624.1"/>
    <property type="molecule type" value="Genomic_DNA"/>
</dbReference>
<keyword evidence="4" id="KW-1185">Reference proteome</keyword>
<accession>A0A2K8NY06</accession>
<dbReference type="Pfam" id="PF01966">
    <property type="entry name" value="HD"/>
    <property type="match status" value="1"/>
</dbReference>
<dbReference type="Proteomes" id="UP000232230">
    <property type="component" value="Chromosome"/>
</dbReference>
<dbReference type="InterPro" id="IPR006674">
    <property type="entry name" value="HD_domain"/>
</dbReference>
<dbReference type="GO" id="GO:0031125">
    <property type="term" value="P:rRNA 3'-end processing"/>
    <property type="evidence" value="ECO:0007669"/>
    <property type="project" value="TreeGrafter"/>
</dbReference>
<dbReference type="PANTHER" id="PTHR37294:SF1">
    <property type="entry name" value="3'-5' EXORIBONUCLEASE YHAM"/>
    <property type="match status" value="1"/>
</dbReference>
<name>A0A2K8NY06_9MOLU</name>
<dbReference type="Gene3D" id="2.40.50.140">
    <property type="entry name" value="Nucleic acid-binding proteins"/>
    <property type="match status" value="1"/>
</dbReference>
<dbReference type="PANTHER" id="PTHR37294">
    <property type="entry name" value="3'-5' EXORIBONUCLEASE YHAM"/>
    <property type="match status" value="1"/>
</dbReference>
<feature type="domain" description="HD" evidence="2">
    <location>
        <begin position="168"/>
        <end position="292"/>
    </location>
</feature>
<proteinExistence type="predicted"/>
<dbReference type="SUPFAM" id="SSF50249">
    <property type="entry name" value="Nucleic acid-binding proteins"/>
    <property type="match status" value="1"/>
</dbReference>
<dbReference type="AlphaFoldDB" id="A0A2K8NY06"/>
<dbReference type="InterPro" id="IPR003607">
    <property type="entry name" value="HD/PDEase_dom"/>
</dbReference>
<dbReference type="Gene3D" id="1.10.3210.10">
    <property type="entry name" value="Hypothetical protein af1432"/>
    <property type="match status" value="1"/>
</dbReference>
<dbReference type="KEGG" id="esx:ESOMN_v1c02400"/>
<gene>
    <name evidence="3" type="primary">cbf</name>
    <name evidence="3" type="ORF">ESOMN_v1c02400</name>
</gene>
<organism evidence="3 4">
    <name type="scientific">Williamsoniiplasma somnilux</name>
    <dbReference type="NCBI Taxonomy" id="215578"/>
    <lineage>
        <taxon>Bacteria</taxon>
        <taxon>Bacillati</taxon>
        <taxon>Mycoplasmatota</taxon>
        <taxon>Mollicutes</taxon>
        <taxon>Entomoplasmatales</taxon>
        <taxon>Williamsoniiplasma</taxon>
    </lineage>
</organism>
<evidence type="ECO:0000313" key="4">
    <source>
        <dbReference type="Proteomes" id="UP000232230"/>
    </source>
</evidence>
<evidence type="ECO:0000259" key="2">
    <source>
        <dbReference type="Pfam" id="PF01966"/>
    </source>
</evidence>
<dbReference type="GO" id="GO:0016787">
    <property type="term" value="F:hydrolase activity"/>
    <property type="evidence" value="ECO:0007669"/>
    <property type="project" value="UniProtKB-KW"/>
</dbReference>
<evidence type="ECO:0000313" key="3">
    <source>
        <dbReference type="EMBL" id="ATZ18624.1"/>
    </source>
</evidence>
<dbReference type="RefSeq" id="WP_024863690.1">
    <property type="nucleotide sequence ID" value="NZ_CP024965.1"/>
</dbReference>
<dbReference type="InterPro" id="IPR012340">
    <property type="entry name" value="NA-bd_OB-fold"/>
</dbReference>
<dbReference type="InterPro" id="IPR050798">
    <property type="entry name" value="YhaM_exoribonuc/phosphodiest"/>
</dbReference>
<dbReference type="SUPFAM" id="SSF109604">
    <property type="entry name" value="HD-domain/PDEase-like"/>
    <property type="match status" value="1"/>
</dbReference>